<evidence type="ECO:0000256" key="2">
    <source>
        <dbReference type="ARBA" id="ARBA00012485"/>
    </source>
</evidence>
<name>A0A061IZJ8_TRYRA</name>
<evidence type="ECO:0000313" key="8">
    <source>
        <dbReference type="Proteomes" id="UP000031737"/>
    </source>
</evidence>
<evidence type="ECO:0000256" key="4">
    <source>
        <dbReference type="ARBA" id="ARBA00022786"/>
    </source>
</evidence>
<dbReference type="EC" id="2.3.2.26" evidence="2"/>
<dbReference type="AlphaFoldDB" id="A0A061IZJ8"/>
<dbReference type="Gene3D" id="3.90.1750.10">
    <property type="entry name" value="Hect, E3 ligase catalytic domains"/>
    <property type="match status" value="1"/>
</dbReference>
<proteinExistence type="predicted"/>
<dbReference type="InterPro" id="IPR000569">
    <property type="entry name" value="HECT_dom"/>
</dbReference>
<feature type="domain" description="HECT" evidence="6">
    <location>
        <begin position="9"/>
        <end position="349"/>
    </location>
</feature>
<gene>
    <name evidence="7" type="ORF">TRSC58_04825</name>
</gene>
<dbReference type="InterPro" id="IPR044611">
    <property type="entry name" value="E3A/B/C-like"/>
</dbReference>
<dbReference type="PANTHER" id="PTHR45700">
    <property type="entry name" value="UBIQUITIN-PROTEIN LIGASE E3C"/>
    <property type="match status" value="1"/>
</dbReference>
<dbReference type="SMART" id="SM00119">
    <property type="entry name" value="HECTc"/>
    <property type="match status" value="1"/>
</dbReference>
<dbReference type="EMBL" id="AUPL01004825">
    <property type="protein sequence ID" value="ESL07485.1"/>
    <property type="molecule type" value="Genomic_DNA"/>
</dbReference>
<keyword evidence="3" id="KW-0808">Transferase</keyword>
<evidence type="ECO:0000256" key="5">
    <source>
        <dbReference type="PROSITE-ProRule" id="PRU00104"/>
    </source>
</evidence>
<sequence>MDAFDQIANNPAAPELVGVRFRDNNNNIEEGHGEGVYREFLVSLCNEAFAAEYGMFCQTETGDVYPNPFSYETTGDPQHLRRITFLGAMVGRSLRDGVLLDVPFAPHFRNAILGRSNSINNLKSFDKQLYRHIISLRSLSEEEIEGLSLTFTYTVNVLGDVREVELLRGGRDIPVTRRNCLNYIHLVASFKLNHESARQTKAFLEGLGMIVDLSSLKLFDSNELMKLFGGDADGAIDVADWRRHTQYHSADDEESAPVHYFWQVVESMSQDERKKLLKFTTSMPRPPLLGFQFLSPPFKVHVVWGTSEERLPSASTCFSTLKLPPYKDVEAARRKIKAAIEETDEFAFS</sequence>
<dbReference type="PANTHER" id="PTHR45700:SF2">
    <property type="entry name" value="UBIQUITIN-PROTEIN LIGASE E3C"/>
    <property type="match status" value="1"/>
</dbReference>
<dbReference type="GO" id="GO:0006511">
    <property type="term" value="P:ubiquitin-dependent protein catabolic process"/>
    <property type="evidence" value="ECO:0007669"/>
    <property type="project" value="TreeGrafter"/>
</dbReference>
<organism evidence="7 8">
    <name type="scientific">Trypanosoma rangeli SC58</name>
    <dbReference type="NCBI Taxonomy" id="429131"/>
    <lineage>
        <taxon>Eukaryota</taxon>
        <taxon>Discoba</taxon>
        <taxon>Euglenozoa</taxon>
        <taxon>Kinetoplastea</taxon>
        <taxon>Metakinetoplastina</taxon>
        <taxon>Trypanosomatida</taxon>
        <taxon>Trypanosomatidae</taxon>
        <taxon>Trypanosoma</taxon>
        <taxon>Herpetosoma</taxon>
    </lineage>
</organism>
<protein>
    <recommendedName>
        <fullName evidence="2">HECT-type E3 ubiquitin transferase</fullName>
        <ecNumber evidence="2">2.3.2.26</ecNumber>
    </recommendedName>
</protein>
<comment type="catalytic activity">
    <reaction evidence="1">
        <text>S-ubiquitinyl-[E2 ubiquitin-conjugating enzyme]-L-cysteine + [acceptor protein]-L-lysine = [E2 ubiquitin-conjugating enzyme]-L-cysteine + N(6)-ubiquitinyl-[acceptor protein]-L-lysine.</text>
        <dbReference type="EC" id="2.3.2.26"/>
    </reaction>
</comment>
<accession>A0A061IZJ8</accession>
<dbReference type="Gene3D" id="3.30.2160.10">
    <property type="entry name" value="Hect, E3 ligase catalytic domain"/>
    <property type="match status" value="1"/>
</dbReference>
<dbReference type="CDD" id="cd00078">
    <property type="entry name" value="HECTc"/>
    <property type="match status" value="1"/>
</dbReference>
<feature type="active site" description="Glycyl thioester intermediate" evidence="5">
    <location>
        <position position="317"/>
    </location>
</feature>
<dbReference type="VEuPathDB" id="TriTrypDB:TRSC58_04825"/>
<dbReference type="Proteomes" id="UP000031737">
    <property type="component" value="Unassembled WGS sequence"/>
</dbReference>
<reference evidence="7 8" key="1">
    <citation type="submission" date="2013-07" db="EMBL/GenBank/DDBJ databases">
        <authorList>
            <person name="Stoco P.H."/>
            <person name="Wagner G."/>
            <person name="Gerber A."/>
            <person name="Zaha A."/>
            <person name="Thompson C."/>
            <person name="Bartholomeu D.C."/>
            <person name="Luckemeyer D.D."/>
            <person name="Bahia D."/>
            <person name="Loreto E."/>
            <person name="Prestes E.B."/>
            <person name="Lima F.M."/>
            <person name="Rodrigues-Luiz G."/>
            <person name="Vallejo G.A."/>
            <person name="Filho J.F."/>
            <person name="Monteiro K.M."/>
            <person name="Tyler K.M."/>
            <person name="de Almeida L.G."/>
            <person name="Ortiz M.F."/>
            <person name="Siervo M.A."/>
            <person name="de Moraes M.H."/>
            <person name="Cunha O.L."/>
            <person name="Mendonca-Neto R."/>
            <person name="Silva R."/>
            <person name="Teixeira S.M."/>
            <person name="Murta S.M."/>
            <person name="Sincero T.C."/>
            <person name="Mendes T.A."/>
            <person name="Urmenyi T.P."/>
            <person name="Silva V.G."/>
            <person name="da Rocha W.D."/>
            <person name="Andersson B."/>
            <person name="Romanha A.J."/>
            <person name="Steindel M."/>
            <person name="de Vasconcelos A.T."/>
            <person name="Grisard E.C."/>
        </authorList>
    </citation>
    <scope>NUCLEOTIDE SEQUENCE [LARGE SCALE GENOMIC DNA]</scope>
    <source>
        <strain evidence="7 8">SC58</strain>
    </source>
</reference>
<keyword evidence="8" id="KW-1185">Reference proteome</keyword>
<dbReference type="PROSITE" id="PS50237">
    <property type="entry name" value="HECT"/>
    <property type="match status" value="1"/>
</dbReference>
<dbReference type="GO" id="GO:0000209">
    <property type="term" value="P:protein polyubiquitination"/>
    <property type="evidence" value="ECO:0007669"/>
    <property type="project" value="InterPro"/>
</dbReference>
<keyword evidence="4 5" id="KW-0833">Ubl conjugation pathway</keyword>
<evidence type="ECO:0000256" key="3">
    <source>
        <dbReference type="ARBA" id="ARBA00022679"/>
    </source>
</evidence>
<dbReference type="SUPFAM" id="SSF56204">
    <property type="entry name" value="Hect, E3 ligase catalytic domain"/>
    <property type="match status" value="1"/>
</dbReference>
<evidence type="ECO:0000313" key="7">
    <source>
        <dbReference type="EMBL" id="ESL07485.1"/>
    </source>
</evidence>
<dbReference type="FunFam" id="3.30.2160.10:FF:000002">
    <property type="entry name" value="Putative Ubiquitin-protein ligase E3C"/>
    <property type="match status" value="1"/>
</dbReference>
<dbReference type="InterPro" id="IPR035983">
    <property type="entry name" value="Hect_E3_ubiquitin_ligase"/>
</dbReference>
<dbReference type="GO" id="GO:0061630">
    <property type="term" value="F:ubiquitin protein ligase activity"/>
    <property type="evidence" value="ECO:0007669"/>
    <property type="project" value="UniProtKB-EC"/>
</dbReference>
<dbReference type="Pfam" id="PF00632">
    <property type="entry name" value="HECT"/>
    <property type="match status" value="1"/>
</dbReference>
<comment type="caution">
    <text evidence="7">The sequence shown here is derived from an EMBL/GenBank/DDBJ whole genome shotgun (WGS) entry which is preliminary data.</text>
</comment>
<dbReference type="Gene3D" id="3.30.2410.10">
    <property type="entry name" value="Hect, E3 ligase catalytic domain"/>
    <property type="match status" value="1"/>
</dbReference>
<evidence type="ECO:0000259" key="6">
    <source>
        <dbReference type="PROSITE" id="PS50237"/>
    </source>
</evidence>
<dbReference type="OrthoDB" id="8068875at2759"/>
<evidence type="ECO:0000256" key="1">
    <source>
        <dbReference type="ARBA" id="ARBA00000885"/>
    </source>
</evidence>